<feature type="domain" description="DUF7708" evidence="1">
    <location>
        <begin position="65"/>
        <end position="208"/>
    </location>
</feature>
<organism evidence="2 3">
    <name type="scientific">Viridothelium virens</name>
    <name type="common">Speckled blister lichen</name>
    <name type="synonym">Trypethelium virens</name>
    <dbReference type="NCBI Taxonomy" id="1048519"/>
    <lineage>
        <taxon>Eukaryota</taxon>
        <taxon>Fungi</taxon>
        <taxon>Dikarya</taxon>
        <taxon>Ascomycota</taxon>
        <taxon>Pezizomycotina</taxon>
        <taxon>Dothideomycetes</taxon>
        <taxon>Dothideomycetes incertae sedis</taxon>
        <taxon>Trypetheliales</taxon>
        <taxon>Trypetheliaceae</taxon>
        <taxon>Viridothelium</taxon>
    </lineage>
</organism>
<dbReference type="Proteomes" id="UP000800092">
    <property type="component" value="Unassembled WGS sequence"/>
</dbReference>
<gene>
    <name evidence="2" type="ORF">EV356DRAFT_518019</name>
</gene>
<dbReference type="AlphaFoldDB" id="A0A6A6H1L8"/>
<sequence>MSADHLALAEETYQNAVALFKTKYTTSSDKKKWLSEKSTLHDVENVLLVAKERYDVRTNSRARKYINQVSAGIMYYANIMDMLVQHHPEYVSLGWGTMKLIFVLVLNHEELVTELAKALAKVSDTLPQTQLHLVLYPTAEMKRVVEELYALLMLFYQRALRWYQASRLKHIARALIKPFRLEFGDLIERINSQARLIESLAITMAHQEIRSIYALVQDCLSEQKALRLEQNKVTPVMTEAQQLQTQTLQLLISMQQMLLSHQTVNSGILLTTQRMTRETQVTLMIAATSLPSLLAPNESLRRRIASCSRRQVSLSMHLDGFLMSPTLKAWASETKSSLLIVSGTLSTRLESLIIGTYTTELIRSSKTPVLWALKGFNGAKCTDSTSELFKYLTMQALQLDPSAVGERVSQNFNAALVASATSGEDWLKVLGKIASVLPTLFIIIEADLLGRASRDELQIQEFLRLLQGFVREHTTPPIRIAFFNYRRARITRNGTSASQNDRTHTLFLNKLMQAATHQRKVVKLVSELRRQHAATFRQRIKKQASITVVGSDQEASTTAIL</sequence>
<dbReference type="InterPro" id="IPR056125">
    <property type="entry name" value="DUF7708"/>
</dbReference>
<reference evidence="2" key="1">
    <citation type="journal article" date="2020" name="Stud. Mycol.">
        <title>101 Dothideomycetes genomes: a test case for predicting lifestyles and emergence of pathogens.</title>
        <authorList>
            <person name="Haridas S."/>
            <person name="Albert R."/>
            <person name="Binder M."/>
            <person name="Bloem J."/>
            <person name="Labutti K."/>
            <person name="Salamov A."/>
            <person name="Andreopoulos B."/>
            <person name="Baker S."/>
            <person name="Barry K."/>
            <person name="Bills G."/>
            <person name="Bluhm B."/>
            <person name="Cannon C."/>
            <person name="Castanera R."/>
            <person name="Culley D."/>
            <person name="Daum C."/>
            <person name="Ezra D."/>
            <person name="Gonzalez J."/>
            <person name="Henrissat B."/>
            <person name="Kuo A."/>
            <person name="Liang C."/>
            <person name="Lipzen A."/>
            <person name="Lutzoni F."/>
            <person name="Magnuson J."/>
            <person name="Mondo S."/>
            <person name="Nolan M."/>
            <person name="Ohm R."/>
            <person name="Pangilinan J."/>
            <person name="Park H.-J."/>
            <person name="Ramirez L."/>
            <person name="Alfaro M."/>
            <person name="Sun H."/>
            <person name="Tritt A."/>
            <person name="Yoshinaga Y."/>
            <person name="Zwiers L.-H."/>
            <person name="Turgeon B."/>
            <person name="Goodwin S."/>
            <person name="Spatafora J."/>
            <person name="Crous P."/>
            <person name="Grigoriev I."/>
        </authorList>
    </citation>
    <scope>NUCLEOTIDE SEQUENCE</scope>
    <source>
        <strain evidence="2">Tuck. ex Michener</strain>
    </source>
</reference>
<protein>
    <recommendedName>
        <fullName evidence="1">DUF7708 domain-containing protein</fullName>
    </recommendedName>
</protein>
<name>A0A6A6H1L8_VIRVR</name>
<proteinExistence type="predicted"/>
<dbReference type="OrthoDB" id="61900at2759"/>
<keyword evidence="3" id="KW-1185">Reference proteome</keyword>
<evidence type="ECO:0000259" key="1">
    <source>
        <dbReference type="Pfam" id="PF24809"/>
    </source>
</evidence>
<dbReference type="EMBL" id="ML991820">
    <property type="protein sequence ID" value="KAF2231974.1"/>
    <property type="molecule type" value="Genomic_DNA"/>
</dbReference>
<dbReference type="Pfam" id="PF24809">
    <property type="entry name" value="DUF7708"/>
    <property type="match status" value="1"/>
</dbReference>
<evidence type="ECO:0000313" key="3">
    <source>
        <dbReference type="Proteomes" id="UP000800092"/>
    </source>
</evidence>
<accession>A0A6A6H1L8</accession>
<evidence type="ECO:0000313" key="2">
    <source>
        <dbReference type="EMBL" id="KAF2231974.1"/>
    </source>
</evidence>